<dbReference type="Pfam" id="PF08864">
    <property type="entry name" value="UPF0302"/>
    <property type="match status" value="1"/>
</dbReference>
<comment type="caution">
    <text evidence="2">The sequence shown here is derived from an EMBL/GenBank/DDBJ whole genome shotgun (WGS) entry which is preliminary data.</text>
</comment>
<dbReference type="Gene3D" id="3.40.1530.30">
    <property type="entry name" value="Uncharacterised family UPF0302, N-terminal domain"/>
    <property type="match status" value="1"/>
</dbReference>
<dbReference type="Proteomes" id="UP000181884">
    <property type="component" value="Unassembled WGS sequence"/>
</dbReference>
<dbReference type="InterPro" id="IPR038091">
    <property type="entry name" value="UPF0302_N_sf"/>
</dbReference>
<feature type="domain" description="IDEAL" evidence="1">
    <location>
        <begin position="137"/>
        <end position="173"/>
    </location>
</feature>
<organism evidence="2 3">
    <name type="scientific">Enterococcus canis</name>
    <dbReference type="NCBI Taxonomy" id="214095"/>
    <lineage>
        <taxon>Bacteria</taxon>
        <taxon>Bacillati</taxon>
        <taxon>Bacillota</taxon>
        <taxon>Bacilli</taxon>
        <taxon>Lactobacillales</taxon>
        <taxon>Enterococcaceae</taxon>
        <taxon>Enterococcus</taxon>
    </lineage>
</organism>
<dbReference type="PIRSF" id="PIRSF007165">
    <property type="entry name" value="UCP007165"/>
    <property type="match status" value="1"/>
</dbReference>
<dbReference type="STRING" id="214095.RU97_GL000785"/>
<dbReference type="AlphaFoldDB" id="A0A1L8RHK7"/>
<dbReference type="InterPro" id="IPR014957">
    <property type="entry name" value="IDEAL_dom"/>
</dbReference>
<keyword evidence="3" id="KW-1185">Reference proteome</keyword>
<gene>
    <name evidence="2" type="ORF">RU97_GL000785</name>
</gene>
<proteinExistence type="predicted"/>
<reference evidence="2 3" key="1">
    <citation type="submission" date="2014-12" db="EMBL/GenBank/DDBJ databases">
        <title>Draft genome sequences of 29 type strains of Enterococci.</title>
        <authorList>
            <person name="Zhong Z."/>
            <person name="Sun Z."/>
            <person name="Liu W."/>
            <person name="Zhang W."/>
            <person name="Zhang H."/>
        </authorList>
    </citation>
    <scope>NUCLEOTIDE SEQUENCE [LARGE SCALE GENOMIC DNA]</scope>
    <source>
        <strain evidence="2 3">DSM 17029</strain>
    </source>
</reference>
<evidence type="ECO:0000313" key="3">
    <source>
        <dbReference type="Proteomes" id="UP000181884"/>
    </source>
</evidence>
<dbReference type="InterPro" id="IPR027393">
    <property type="entry name" value="Virus_scaffolding_prot_C"/>
</dbReference>
<protein>
    <recommendedName>
        <fullName evidence="1">IDEAL domain-containing protein</fullName>
    </recommendedName>
</protein>
<dbReference type="InterPro" id="IPR011188">
    <property type="entry name" value="UPF0302"/>
</dbReference>
<evidence type="ECO:0000313" key="2">
    <source>
        <dbReference type="EMBL" id="OJG19214.1"/>
    </source>
</evidence>
<evidence type="ECO:0000259" key="1">
    <source>
        <dbReference type="SMART" id="SM00914"/>
    </source>
</evidence>
<dbReference type="Gene3D" id="4.10.810.10">
    <property type="entry name" value="Virus Scaffolding Protein, Chain A"/>
    <property type="match status" value="1"/>
</dbReference>
<dbReference type="Pfam" id="PF08858">
    <property type="entry name" value="IDEAL"/>
    <property type="match status" value="1"/>
</dbReference>
<dbReference type="SMART" id="SM00914">
    <property type="entry name" value="IDEAL"/>
    <property type="match status" value="1"/>
</dbReference>
<name>A0A1L8RHK7_9ENTE</name>
<dbReference type="InterPro" id="IPR014963">
    <property type="entry name" value="UPF0302_N"/>
</dbReference>
<dbReference type="EMBL" id="JXKH01000002">
    <property type="protein sequence ID" value="OJG19214.1"/>
    <property type="molecule type" value="Genomic_DNA"/>
</dbReference>
<sequence>MTVMVAVKDKKEFLSWLVNQQAFSRREIIWILNYLINHEAILMNVRIVEKADKTTRGLMIQSGDNHRPMILSLEGKEFHDPDQIFHEIRMNWKKDLFLECRFPEAWQEPLYLKVLEDNPFASWNEVDEEIDQEITAFLEKEAQAHEKADLLREIDEALESGDQETFIRLSEQLKQHS</sequence>
<accession>A0A1L8RHK7</accession>